<reference evidence="1 2" key="1">
    <citation type="journal article" date="2022" name="New Phytol.">
        <title>Ecological generalism drives hyperdiversity of secondary metabolite gene clusters in xylarialean endophytes.</title>
        <authorList>
            <person name="Franco M.E.E."/>
            <person name="Wisecaver J.H."/>
            <person name="Arnold A.E."/>
            <person name="Ju Y.M."/>
            <person name="Slot J.C."/>
            <person name="Ahrendt S."/>
            <person name="Moore L.P."/>
            <person name="Eastman K.E."/>
            <person name="Scott K."/>
            <person name="Konkel Z."/>
            <person name="Mondo S.J."/>
            <person name="Kuo A."/>
            <person name="Hayes R.D."/>
            <person name="Haridas S."/>
            <person name="Andreopoulos B."/>
            <person name="Riley R."/>
            <person name="LaButti K."/>
            <person name="Pangilinan J."/>
            <person name="Lipzen A."/>
            <person name="Amirebrahimi M."/>
            <person name="Yan J."/>
            <person name="Adam C."/>
            <person name="Keymanesh K."/>
            <person name="Ng V."/>
            <person name="Louie K."/>
            <person name="Northen T."/>
            <person name="Drula E."/>
            <person name="Henrissat B."/>
            <person name="Hsieh H.M."/>
            <person name="Youens-Clark K."/>
            <person name="Lutzoni F."/>
            <person name="Miadlikowska J."/>
            <person name="Eastwood D.C."/>
            <person name="Hamelin R.C."/>
            <person name="Grigoriev I.V."/>
            <person name="U'Ren J.M."/>
        </authorList>
    </citation>
    <scope>NUCLEOTIDE SEQUENCE [LARGE SCALE GENOMIC DNA]</scope>
    <source>
        <strain evidence="1 2">ER1909</strain>
    </source>
</reference>
<sequence>MGQWRGKENRRYSPSRRGSPYHRSDHRPDYRPDSRSDYRSDFDRYSSPSSKRGGYRNQSRDRVWDREPERDRDMEPNRRDSRDSNSYTRDPRTAESPLGHRVDTGARLQLDTRVPTGPRNLASSANSPASALSTAPSIRPTPTEPATGKKSQVPNLPSKKGLPSIGDMESNNKNIFAAIYTWNENQIKHIPLRLQQGKLGQEERQRQLELSKTSGKDDFAPFTEFHRRFEEAGKAERESVNKQVDEFQRESVNDLKNVVVVMQDSVKSWVDSAVSAAATENDSVSALEAKFAEFQKQAVERDQKISEGQAQIQELLDDQKKSTGSFNNLSRDFESLKSGHNNLLRGHNKLQSDHAKLQSSHDKLQSDYDELRPTYDSIKSQHDNLLSGNSKIRSEFANIRSKQDKMQSEHDSLRSEHDSLRSEHGNLRSEHDNLRSEHDNLQVNYETLQSGHKTLQSKYSELQSKYSELEIQTTSLKSAKEANQGLNQLAEQVQSLVARIDRTESQVSAFMDKVAGLDMQTYNEMLEAWLDHDFAKKFPSMEESLASTREELQSLEKLVATGFSTFKEPVSDSKSLEPSASQPSDSTTIGEAQKAFIDEKFNESKTFMKQIVEQTQDACADMIDDLEKRVGLIEAMGNKPPAKDPEMAEKVDSLEQDLKRQATRCDAVCVRVGALEEQRLGFKLGNVDTGLVNLDKTVQHIQHAQKISGDIINELKMDVETTKRHCEAVGMSIQNLNSQWSNLSSKQMADIILTQLNPYGQRTEDRFATVEMRLKQLDDLVKDVKQSLRSKLPDGRSSDPNKKRKLNDSVQSSPTFRSSSLGQNMERPT</sequence>
<evidence type="ECO:0000313" key="2">
    <source>
        <dbReference type="Proteomes" id="UP001497680"/>
    </source>
</evidence>
<evidence type="ECO:0000313" key="1">
    <source>
        <dbReference type="EMBL" id="KAI6089035.1"/>
    </source>
</evidence>
<comment type="caution">
    <text evidence="1">The sequence shown here is derived from an EMBL/GenBank/DDBJ whole genome shotgun (WGS) entry which is preliminary data.</text>
</comment>
<proteinExistence type="predicted"/>
<protein>
    <submittedName>
        <fullName evidence="1">Uncharacterized protein</fullName>
    </submittedName>
</protein>
<dbReference type="Proteomes" id="UP001497680">
    <property type="component" value="Unassembled WGS sequence"/>
</dbReference>
<keyword evidence="2" id="KW-1185">Reference proteome</keyword>
<accession>A0ACC0D9I3</accession>
<organism evidence="1 2">
    <name type="scientific">Hypoxylon rubiginosum</name>
    <dbReference type="NCBI Taxonomy" id="110542"/>
    <lineage>
        <taxon>Eukaryota</taxon>
        <taxon>Fungi</taxon>
        <taxon>Dikarya</taxon>
        <taxon>Ascomycota</taxon>
        <taxon>Pezizomycotina</taxon>
        <taxon>Sordariomycetes</taxon>
        <taxon>Xylariomycetidae</taxon>
        <taxon>Xylariales</taxon>
        <taxon>Hypoxylaceae</taxon>
        <taxon>Hypoxylon</taxon>
    </lineage>
</organism>
<gene>
    <name evidence="1" type="ORF">F4821DRAFT_71466</name>
</gene>
<name>A0ACC0D9I3_9PEZI</name>
<dbReference type="EMBL" id="MU394298">
    <property type="protein sequence ID" value="KAI6089035.1"/>
    <property type="molecule type" value="Genomic_DNA"/>
</dbReference>